<evidence type="ECO:0000256" key="9">
    <source>
        <dbReference type="ARBA" id="ARBA00023136"/>
    </source>
</evidence>
<dbReference type="SMART" id="SM00369">
    <property type="entry name" value="LRR_TYP"/>
    <property type="match status" value="4"/>
</dbReference>
<dbReference type="InterPro" id="IPR001611">
    <property type="entry name" value="Leu-rich_rpt"/>
</dbReference>
<keyword evidence="5 12" id="KW-0812">Transmembrane</keyword>
<dbReference type="GO" id="GO:0005886">
    <property type="term" value="C:plasma membrane"/>
    <property type="evidence" value="ECO:0007669"/>
    <property type="project" value="UniProtKB-SubCell"/>
</dbReference>
<keyword evidence="13" id="KW-0808">Transferase</keyword>
<dbReference type="FunFam" id="3.80.10.10:FF:000111">
    <property type="entry name" value="LRR receptor-like serine/threonine-protein kinase ERECTA"/>
    <property type="match status" value="1"/>
</dbReference>
<dbReference type="Proteomes" id="UP000238479">
    <property type="component" value="Chromosome 1"/>
</dbReference>
<evidence type="ECO:0000256" key="6">
    <source>
        <dbReference type="ARBA" id="ARBA00022729"/>
    </source>
</evidence>
<sequence length="484" mass="53329">MIETPVIWRKSNFLFHLLPYMKRFLMLSQPNIQIIDLSHNQIRGTFESSTSNVTSLPGVEVHFGSNQFEGPIPSILLTASYLDLSDNKFSDMTASCVTSELHSLKFLNLSGKHVSGEIPNCWRYLVSLELLDLSSNAFSGKIPPTIGTLLFRMETLKLRRNKLVGELPSSLKNCNSLKVLDLGYNNLSGSVPEWLGVSFPNLVILMLQSNQFRGSLPSQLCHLTHIQILDFSVNKISGTIPKCLNNLTSLSQGGNSSLTIRHSFYPSISEPPISEPPMNAEPTMYAEQAAAPPMPSDYYEDDATFMWKGRMSAYKSILGLVKRIDLSSNKITGEIPNEITHLVGLVSLNLSRNLLTGHIPSQIGKLQSLDSLDLSRNQLDGEIPTSLARIDRLGYLDLSINKLSGQIPTGTQLQGFDPSFYAGNPQLCGLPLDKICDPEGNGRPNFSSNEENPDELITQGFYISLGVGFAVGFWGVSGSLIFKR</sequence>
<proteinExistence type="inferred from homology"/>
<dbReference type="SUPFAM" id="SSF52058">
    <property type="entry name" value="L domain-like"/>
    <property type="match status" value="1"/>
</dbReference>
<accession>A0A2P6SH74</accession>
<reference evidence="13 14" key="1">
    <citation type="journal article" date="2018" name="Nat. Genet.">
        <title>The Rosa genome provides new insights in the design of modern roses.</title>
        <authorList>
            <person name="Bendahmane M."/>
        </authorList>
    </citation>
    <scope>NUCLEOTIDE SEQUENCE [LARGE SCALE GENOMIC DNA]</scope>
    <source>
        <strain evidence="14">cv. Old Blush</strain>
    </source>
</reference>
<evidence type="ECO:0000256" key="8">
    <source>
        <dbReference type="ARBA" id="ARBA00022989"/>
    </source>
</evidence>
<comment type="similarity">
    <text evidence="2">Belongs to the RLP family.</text>
</comment>
<evidence type="ECO:0000256" key="5">
    <source>
        <dbReference type="ARBA" id="ARBA00022692"/>
    </source>
</evidence>
<keyword evidence="7" id="KW-0677">Repeat</keyword>
<comment type="subcellular location">
    <subcellularLocation>
        <location evidence="1">Cell membrane</location>
        <topology evidence="1">Single-pass type I membrane protein</topology>
    </subcellularLocation>
</comment>
<dbReference type="GO" id="GO:0016740">
    <property type="term" value="F:transferase activity"/>
    <property type="evidence" value="ECO:0007669"/>
    <property type="project" value="UniProtKB-KW"/>
</dbReference>
<dbReference type="InterPro" id="IPR032675">
    <property type="entry name" value="LRR_dom_sf"/>
</dbReference>
<evidence type="ECO:0000256" key="11">
    <source>
        <dbReference type="ARBA" id="ARBA00023180"/>
    </source>
</evidence>
<dbReference type="PRINTS" id="PR00019">
    <property type="entry name" value="LEURICHRPT"/>
</dbReference>
<dbReference type="FunFam" id="3.80.10.10:FF:000095">
    <property type="entry name" value="LRR receptor-like serine/threonine-protein kinase GSO1"/>
    <property type="match status" value="1"/>
</dbReference>
<dbReference type="Gramene" id="PRQ58019">
    <property type="protein sequence ID" value="PRQ58019"/>
    <property type="gene ID" value="RchiOBHm_Chr1g0354671"/>
</dbReference>
<dbReference type="Pfam" id="PF00560">
    <property type="entry name" value="LRR_1"/>
    <property type="match status" value="6"/>
</dbReference>
<evidence type="ECO:0000256" key="3">
    <source>
        <dbReference type="ARBA" id="ARBA00022475"/>
    </source>
</evidence>
<name>A0A2P6SH74_ROSCH</name>
<dbReference type="OMA" id="LCEPPLK"/>
<keyword evidence="10" id="KW-0675">Receptor</keyword>
<evidence type="ECO:0000313" key="14">
    <source>
        <dbReference type="Proteomes" id="UP000238479"/>
    </source>
</evidence>
<evidence type="ECO:0000256" key="4">
    <source>
        <dbReference type="ARBA" id="ARBA00022614"/>
    </source>
</evidence>
<dbReference type="EC" id="2.7.-.-" evidence="13"/>
<keyword evidence="8 12" id="KW-1133">Transmembrane helix</keyword>
<comment type="caution">
    <text evidence="13">The sequence shown here is derived from an EMBL/GenBank/DDBJ whole genome shotgun (WGS) entry which is preliminary data.</text>
</comment>
<keyword evidence="6" id="KW-0732">Signal</keyword>
<dbReference type="EMBL" id="PDCK01000039">
    <property type="protein sequence ID" value="PRQ58019.1"/>
    <property type="molecule type" value="Genomic_DNA"/>
</dbReference>
<dbReference type="Pfam" id="PF13855">
    <property type="entry name" value="LRR_8"/>
    <property type="match status" value="1"/>
</dbReference>
<dbReference type="InterPro" id="IPR046956">
    <property type="entry name" value="RLP23-like"/>
</dbReference>
<feature type="transmembrane region" description="Helical" evidence="12">
    <location>
        <begin position="461"/>
        <end position="482"/>
    </location>
</feature>
<keyword evidence="3" id="KW-1003">Cell membrane</keyword>
<evidence type="ECO:0000256" key="12">
    <source>
        <dbReference type="SAM" id="Phobius"/>
    </source>
</evidence>
<protein>
    <submittedName>
        <fullName evidence="13">Putative transferase</fullName>
        <ecNumber evidence="13">2.7.-.-</ecNumber>
    </submittedName>
</protein>
<evidence type="ECO:0000313" key="13">
    <source>
        <dbReference type="EMBL" id="PRQ58019.1"/>
    </source>
</evidence>
<evidence type="ECO:0000256" key="7">
    <source>
        <dbReference type="ARBA" id="ARBA00022737"/>
    </source>
</evidence>
<keyword evidence="11" id="KW-0325">Glycoprotein</keyword>
<evidence type="ECO:0000256" key="1">
    <source>
        <dbReference type="ARBA" id="ARBA00004251"/>
    </source>
</evidence>
<dbReference type="Gene3D" id="3.80.10.10">
    <property type="entry name" value="Ribonuclease Inhibitor"/>
    <property type="match status" value="2"/>
</dbReference>
<evidence type="ECO:0000256" key="10">
    <source>
        <dbReference type="ARBA" id="ARBA00023170"/>
    </source>
</evidence>
<dbReference type="AlphaFoldDB" id="A0A2P6SH74"/>
<keyword evidence="9 12" id="KW-0472">Membrane</keyword>
<keyword evidence="14" id="KW-1185">Reference proteome</keyword>
<dbReference type="InterPro" id="IPR003591">
    <property type="entry name" value="Leu-rich_rpt_typical-subtyp"/>
</dbReference>
<evidence type="ECO:0000256" key="2">
    <source>
        <dbReference type="ARBA" id="ARBA00009592"/>
    </source>
</evidence>
<dbReference type="PANTHER" id="PTHR48063">
    <property type="entry name" value="LRR RECEPTOR-LIKE KINASE"/>
    <property type="match status" value="1"/>
</dbReference>
<keyword evidence="4" id="KW-0433">Leucine-rich repeat</keyword>
<dbReference type="PANTHER" id="PTHR48063:SF101">
    <property type="entry name" value="LRR RECEPTOR-LIKE SERINE_THREONINE-PROTEIN KINASE FLS2"/>
    <property type="match status" value="1"/>
</dbReference>
<organism evidence="13 14">
    <name type="scientific">Rosa chinensis</name>
    <name type="common">China rose</name>
    <dbReference type="NCBI Taxonomy" id="74649"/>
    <lineage>
        <taxon>Eukaryota</taxon>
        <taxon>Viridiplantae</taxon>
        <taxon>Streptophyta</taxon>
        <taxon>Embryophyta</taxon>
        <taxon>Tracheophyta</taxon>
        <taxon>Spermatophyta</taxon>
        <taxon>Magnoliopsida</taxon>
        <taxon>eudicotyledons</taxon>
        <taxon>Gunneridae</taxon>
        <taxon>Pentapetalae</taxon>
        <taxon>rosids</taxon>
        <taxon>fabids</taxon>
        <taxon>Rosales</taxon>
        <taxon>Rosaceae</taxon>
        <taxon>Rosoideae</taxon>
        <taxon>Rosoideae incertae sedis</taxon>
        <taxon>Rosa</taxon>
    </lineage>
</organism>
<gene>
    <name evidence="13" type="ORF">RchiOBHm_Chr1g0354671</name>
</gene>